<feature type="compositionally biased region" description="Gly residues" evidence="4">
    <location>
        <begin position="303"/>
        <end position="312"/>
    </location>
</feature>
<dbReference type="Proteomes" id="UP001383192">
    <property type="component" value="Unassembled WGS sequence"/>
</dbReference>
<dbReference type="Pfam" id="PF01876">
    <property type="entry name" value="RNase_P_p30"/>
    <property type="match status" value="1"/>
</dbReference>
<protein>
    <submittedName>
        <fullName evidence="5">RNA-binding RNA processing protein rpp1</fullName>
        <ecNumber evidence="5">3.1.26.5</ecNumber>
    </submittedName>
</protein>
<evidence type="ECO:0000256" key="4">
    <source>
        <dbReference type="SAM" id="MobiDB-lite"/>
    </source>
</evidence>
<reference evidence="5 6" key="1">
    <citation type="submission" date="2024-01" db="EMBL/GenBank/DDBJ databases">
        <title>A draft genome for a cacao thread blight-causing isolate of Paramarasmius palmivorus.</title>
        <authorList>
            <person name="Baruah I.K."/>
            <person name="Bukari Y."/>
            <person name="Amoako-Attah I."/>
            <person name="Meinhardt L.W."/>
            <person name="Bailey B.A."/>
            <person name="Cohen S.P."/>
        </authorList>
    </citation>
    <scope>NUCLEOTIDE SEQUENCE [LARGE SCALE GENOMIC DNA]</scope>
    <source>
        <strain evidence="5 6">GH-12</strain>
    </source>
</reference>
<dbReference type="GO" id="GO:0004526">
    <property type="term" value="F:ribonuclease P activity"/>
    <property type="evidence" value="ECO:0007669"/>
    <property type="project" value="UniProtKB-EC"/>
</dbReference>
<comment type="subcellular location">
    <subcellularLocation>
        <location evidence="1">Nucleus</location>
    </subcellularLocation>
</comment>
<organism evidence="5 6">
    <name type="scientific">Paramarasmius palmivorus</name>
    <dbReference type="NCBI Taxonomy" id="297713"/>
    <lineage>
        <taxon>Eukaryota</taxon>
        <taxon>Fungi</taxon>
        <taxon>Dikarya</taxon>
        <taxon>Basidiomycota</taxon>
        <taxon>Agaricomycotina</taxon>
        <taxon>Agaricomycetes</taxon>
        <taxon>Agaricomycetidae</taxon>
        <taxon>Agaricales</taxon>
        <taxon>Marasmiineae</taxon>
        <taxon>Marasmiaceae</taxon>
        <taxon>Paramarasmius</taxon>
    </lineage>
</organism>
<evidence type="ECO:0000256" key="1">
    <source>
        <dbReference type="ARBA" id="ARBA00004123"/>
    </source>
</evidence>
<evidence type="ECO:0000256" key="2">
    <source>
        <dbReference type="ARBA" id="ARBA00007331"/>
    </source>
</evidence>
<dbReference type="PANTHER" id="PTHR13031">
    <property type="entry name" value="RIBONUCLEASE P SUBUNIT P30"/>
    <property type="match status" value="1"/>
</dbReference>
<feature type="compositionally biased region" description="Low complexity" evidence="4">
    <location>
        <begin position="244"/>
        <end position="263"/>
    </location>
</feature>
<evidence type="ECO:0000256" key="3">
    <source>
        <dbReference type="ARBA" id="ARBA00022694"/>
    </source>
</evidence>
<dbReference type="SUPFAM" id="SSF89550">
    <property type="entry name" value="PHP domain-like"/>
    <property type="match status" value="1"/>
</dbReference>
<accession>A0AAW0DYS2</accession>
<dbReference type="GO" id="GO:0003723">
    <property type="term" value="F:RNA binding"/>
    <property type="evidence" value="ECO:0007669"/>
    <property type="project" value="TreeGrafter"/>
</dbReference>
<dbReference type="InterPro" id="IPR002738">
    <property type="entry name" value="RNase_P_p30"/>
</dbReference>
<comment type="similarity">
    <text evidence="2">Belongs to the eukaryotic/archaeal RNase P protein component 3 family.</text>
</comment>
<comment type="caution">
    <text evidence="5">The sequence shown here is derived from an EMBL/GenBank/DDBJ whole genome shotgun (WGS) entry which is preliminary data.</text>
</comment>
<keyword evidence="3" id="KW-0819">tRNA processing</keyword>
<dbReference type="EC" id="3.1.26.5" evidence="5"/>
<sequence length="312" mass="33827">MYFDLNVSSPAHIDLLIHLGYTVIALNQTIQGKYDPKKHKNTLADVPSRPGIVFLKRLTIILDADSEKGFNLTSSHSAFFAGYDILALVPTTQATLSAACLTHTLPSALTTHVISIPLTLPRLPFHLKHTLIRTALKNGAVFEIPYAGAISDSNEKRHWWASARELVRVTKGKGIIVSSGAQELGELRAPRDIANLVSLLGMPQDAAHTSLTKEPKSLVLRAQTRKTYRAVLSEPTVVIPEGWQPPQSQSQPAQPTQAQESAPGQESSQPNKKRAREENQPQQTQEGGGGEKKKKKRKKDKGGGGASSTGTS</sequence>
<dbReference type="Gene3D" id="3.20.20.140">
    <property type="entry name" value="Metal-dependent hydrolases"/>
    <property type="match status" value="1"/>
</dbReference>
<dbReference type="GO" id="GO:0008033">
    <property type="term" value="P:tRNA processing"/>
    <property type="evidence" value="ECO:0007669"/>
    <property type="project" value="UniProtKB-KW"/>
</dbReference>
<evidence type="ECO:0000313" key="5">
    <source>
        <dbReference type="EMBL" id="KAK7056308.1"/>
    </source>
</evidence>
<keyword evidence="6" id="KW-1185">Reference proteome</keyword>
<gene>
    <name evidence="5" type="primary">RPP1</name>
    <name evidence="5" type="ORF">VNI00_002861</name>
</gene>
<evidence type="ECO:0000313" key="6">
    <source>
        <dbReference type="Proteomes" id="UP001383192"/>
    </source>
</evidence>
<keyword evidence="5" id="KW-0378">Hydrolase</keyword>
<name>A0AAW0DYS2_9AGAR</name>
<dbReference type="InterPro" id="IPR016195">
    <property type="entry name" value="Pol/histidinol_Pase-like"/>
</dbReference>
<dbReference type="GO" id="GO:0005655">
    <property type="term" value="C:nucleolar ribonuclease P complex"/>
    <property type="evidence" value="ECO:0007669"/>
    <property type="project" value="TreeGrafter"/>
</dbReference>
<dbReference type="EMBL" id="JAYKXP010000007">
    <property type="protein sequence ID" value="KAK7056308.1"/>
    <property type="molecule type" value="Genomic_DNA"/>
</dbReference>
<dbReference type="PANTHER" id="PTHR13031:SF0">
    <property type="entry name" value="RIBONUCLEASE P PROTEIN SUBUNIT P30"/>
    <property type="match status" value="1"/>
</dbReference>
<dbReference type="AlphaFoldDB" id="A0AAW0DYS2"/>
<feature type="region of interest" description="Disordered" evidence="4">
    <location>
        <begin position="240"/>
        <end position="312"/>
    </location>
</feature>
<proteinExistence type="inferred from homology"/>